<dbReference type="SMART" id="SM00848">
    <property type="entry name" value="Inhibitor_I29"/>
    <property type="match status" value="1"/>
</dbReference>
<evidence type="ECO:0000256" key="5">
    <source>
        <dbReference type="SAM" id="Phobius"/>
    </source>
</evidence>
<dbReference type="PROSITE" id="PS00640">
    <property type="entry name" value="THIOL_PROTEASE_ASN"/>
    <property type="match status" value="1"/>
</dbReference>
<dbReference type="InterPro" id="IPR013128">
    <property type="entry name" value="Peptidase_C1A"/>
</dbReference>
<dbReference type="PROSITE" id="PS00639">
    <property type="entry name" value="THIOL_PROTEASE_HIS"/>
    <property type="match status" value="1"/>
</dbReference>
<organism evidence="8 9">
    <name type="scientific">Theileria orientalis</name>
    <dbReference type="NCBI Taxonomy" id="68886"/>
    <lineage>
        <taxon>Eukaryota</taxon>
        <taxon>Sar</taxon>
        <taxon>Alveolata</taxon>
        <taxon>Apicomplexa</taxon>
        <taxon>Aconoidasida</taxon>
        <taxon>Piroplasmida</taxon>
        <taxon>Theileriidae</taxon>
        <taxon>Theileria</taxon>
    </lineage>
</organism>
<feature type="domain" description="Cathepsin propeptide inhibitor" evidence="7">
    <location>
        <begin position="127"/>
        <end position="182"/>
    </location>
</feature>
<dbReference type="GO" id="GO:0006508">
    <property type="term" value="P:proteolysis"/>
    <property type="evidence" value="ECO:0007669"/>
    <property type="project" value="UniProtKB-KW"/>
</dbReference>
<proteinExistence type="inferred from homology"/>
<reference evidence="8" key="1">
    <citation type="submission" date="2022-07" db="EMBL/GenBank/DDBJ databases">
        <title>Evaluation of T. orientalis genome assembly methods using nanopore sequencing and analysis of variation between genomes.</title>
        <authorList>
            <person name="Yam J."/>
            <person name="Micallef M.L."/>
            <person name="Liu M."/>
            <person name="Djordjevic S.P."/>
            <person name="Bogema D.R."/>
            <person name="Jenkins C."/>
        </authorList>
    </citation>
    <scope>NUCLEOTIDE SEQUENCE</scope>
    <source>
        <strain evidence="8">Fish Creek</strain>
    </source>
</reference>
<keyword evidence="3" id="KW-1015">Disulfide bond</keyword>
<feature type="transmembrane region" description="Helical" evidence="5">
    <location>
        <begin position="45"/>
        <end position="68"/>
    </location>
</feature>
<feature type="domain" description="Peptidase C1A papain C-terminal" evidence="6">
    <location>
        <begin position="235"/>
        <end position="444"/>
    </location>
</feature>
<dbReference type="InterPro" id="IPR013201">
    <property type="entry name" value="Prot_inhib_I29"/>
</dbReference>
<dbReference type="PANTHER" id="PTHR12411">
    <property type="entry name" value="CYSTEINE PROTEASE FAMILY C1-RELATED"/>
    <property type="match status" value="1"/>
</dbReference>
<dbReference type="Proteomes" id="UP000244803">
    <property type="component" value="Chromosome 3"/>
</dbReference>
<dbReference type="InterPro" id="IPR000169">
    <property type="entry name" value="Pept_cys_AS"/>
</dbReference>
<keyword evidence="5" id="KW-0472">Membrane</keyword>
<protein>
    <submittedName>
        <fullName evidence="8">Cysteine protease TacP</fullName>
    </submittedName>
</protein>
<dbReference type="CDD" id="cd02248">
    <property type="entry name" value="Peptidase_C1A"/>
    <property type="match status" value="1"/>
</dbReference>
<dbReference type="EMBL" id="CP056066">
    <property type="protein sequence ID" value="UKJ88999.1"/>
    <property type="molecule type" value="Genomic_DNA"/>
</dbReference>
<dbReference type="SUPFAM" id="SSF54001">
    <property type="entry name" value="Cysteine proteinases"/>
    <property type="match status" value="1"/>
</dbReference>
<dbReference type="GO" id="GO:0008234">
    <property type="term" value="F:cysteine-type peptidase activity"/>
    <property type="evidence" value="ECO:0007669"/>
    <property type="project" value="InterPro"/>
</dbReference>
<keyword evidence="5" id="KW-0812">Transmembrane</keyword>
<dbReference type="SMART" id="SM00645">
    <property type="entry name" value="Pept_C1"/>
    <property type="match status" value="1"/>
</dbReference>
<dbReference type="InterPro" id="IPR038765">
    <property type="entry name" value="Papain-like_cys_pep_sf"/>
</dbReference>
<evidence type="ECO:0000313" key="8">
    <source>
        <dbReference type="EMBL" id="UKJ88999.1"/>
    </source>
</evidence>
<evidence type="ECO:0000259" key="6">
    <source>
        <dbReference type="SMART" id="SM00645"/>
    </source>
</evidence>
<dbReference type="Pfam" id="PF00112">
    <property type="entry name" value="Peptidase_C1"/>
    <property type="match status" value="1"/>
</dbReference>
<dbReference type="InterPro" id="IPR025660">
    <property type="entry name" value="Pept_his_AS"/>
</dbReference>
<evidence type="ECO:0000256" key="3">
    <source>
        <dbReference type="ARBA" id="ARBA00023157"/>
    </source>
</evidence>
<accession>A0A976M5W7</accession>
<keyword evidence="8" id="KW-0378">Hydrolase</keyword>
<dbReference type="PROSITE" id="PS00139">
    <property type="entry name" value="THIOL_PROTEASE_CYS"/>
    <property type="match status" value="1"/>
</dbReference>
<gene>
    <name evidence="8" type="ORF">MACJ_002245</name>
</gene>
<dbReference type="InterPro" id="IPR000668">
    <property type="entry name" value="Peptidase_C1A_C"/>
</dbReference>
<dbReference type="InterPro" id="IPR039417">
    <property type="entry name" value="Peptidase_C1A_papain-like"/>
</dbReference>
<evidence type="ECO:0000259" key="7">
    <source>
        <dbReference type="SMART" id="SM00848"/>
    </source>
</evidence>
<evidence type="ECO:0000256" key="4">
    <source>
        <dbReference type="ARBA" id="ARBA00023180"/>
    </source>
</evidence>
<dbReference type="InterPro" id="IPR025661">
    <property type="entry name" value="Pept_asp_AS"/>
</dbReference>
<keyword evidence="2" id="KW-0865">Zymogen</keyword>
<evidence type="ECO:0000313" key="9">
    <source>
        <dbReference type="Proteomes" id="UP000244803"/>
    </source>
</evidence>
<dbReference type="Gene3D" id="3.90.70.10">
    <property type="entry name" value="Cysteine proteinases"/>
    <property type="match status" value="1"/>
</dbReference>
<dbReference type="OrthoDB" id="190265at2759"/>
<comment type="similarity">
    <text evidence="1">Belongs to the peptidase C1 family.</text>
</comment>
<keyword evidence="5" id="KW-1133">Transmembrane helix</keyword>
<dbReference type="Pfam" id="PF08246">
    <property type="entry name" value="Inhibitor_I29"/>
    <property type="match status" value="1"/>
</dbReference>
<keyword evidence="4" id="KW-0325">Glycoprotein</keyword>
<keyword evidence="8" id="KW-0645">Protease</keyword>
<dbReference type="PRINTS" id="PR00705">
    <property type="entry name" value="PAPAIN"/>
</dbReference>
<sequence>MIDTSVSDPSQSLISNRFDDVEHTGHDDQSTLKKSFRSTLTKKRIVIISGVVLSVLLVVGLTLTGVFVSRAQYAKKFSSNLQNHLKTSFPSIDEKLTQAYVSELSAMYKSREISYDHVKEFDALRSFEKFKVDYNKVHASDDERRERFLVFRRNYLDSLTHKGHETYTKSVNFYSDLTEKELNRLFPKIEVPKEKSPSEHLERLMSSRSSDPKFLEKLTLAKGFKSRITSLDGISGESIDWRKANGVTKVKDQGMCGSCWAFASVGSIESLYKIHTDKVLDLSEQELVNCECKSHGCQGGFGDTALEYVKNKGISSSVDVPYHAMDQVCEIKSHDKVFINSLTVTKGRDVMNKSLVLSPTVVYIAASSELMMYKAGVFNGACAKELNHAVLLVGEGYDEILGKRYWLIKNSWGPHWGEDGFLRLERTDEGTDKCGVLDTGITPML</sequence>
<evidence type="ECO:0000256" key="2">
    <source>
        <dbReference type="ARBA" id="ARBA00023145"/>
    </source>
</evidence>
<dbReference type="AlphaFoldDB" id="A0A976M5W7"/>
<name>A0A976M5W7_THEOR</name>
<evidence type="ECO:0000256" key="1">
    <source>
        <dbReference type="ARBA" id="ARBA00008455"/>
    </source>
</evidence>